<feature type="signal peptide" evidence="2">
    <location>
        <begin position="1"/>
        <end position="15"/>
    </location>
</feature>
<reference evidence="3 4" key="1">
    <citation type="submission" date="2022-10" db="EMBL/GenBank/DDBJ databases">
        <title>Xanthomonas sp. H13-6.</title>
        <authorList>
            <person name="Liu X."/>
            <person name="Deng Z."/>
            <person name="Jiang Y."/>
            <person name="Yu T."/>
            <person name="Ai J."/>
        </authorList>
    </citation>
    <scope>NUCLEOTIDE SEQUENCE [LARGE SCALE GENOMIC DNA]</scope>
    <source>
        <strain evidence="3 4">H13-6</strain>
    </source>
</reference>
<comment type="caution">
    <text evidence="3">The sequence shown here is derived from an EMBL/GenBank/DDBJ whole genome shotgun (WGS) entry which is preliminary data.</text>
</comment>
<feature type="chain" id="PRO_5045485234" evidence="2">
    <location>
        <begin position="16"/>
        <end position="108"/>
    </location>
</feature>
<evidence type="ECO:0000313" key="4">
    <source>
        <dbReference type="Proteomes" id="UP001209922"/>
    </source>
</evidence>
<keyword evidence="2" id="KW-0732">Signal</keyword>
<dbReference type="Proteomes" id="UP001209922">
    <property type="component" value="Unassembled WGS sequence"/>
</dbReference>
<feature type="region of interest" description="Disordered" evidence="1">
    <location>
        <begin position="85"/>
        <end position="108"/>
    </location>
</feature>
<evidence type="ECO:0000313" key="3">
    <source>
        <dbReference type="EMBL" id="MCW4472540.1"/>
    </source>
</evidence>
<dbReference type="RefSeq" id="WP_265127497.1">
    <property type="nucleotide sequence ID" value="NZ_JAPCHY010000005.1"/>
</dbReference>
<feature type="compositionally biased region" description="Basic and acidic residues" evidence="1">
    <location>
        <begin position="96"/>
        <end position="108"/>
    </location>
</feature>
<gene>
    <name evidence="3" type="ORF">OK345_08490</name>
</gene>
<proteinExistence type="predicted"/>
<organism evidence="3 4">
    <name type="scientific">Xanthomonas chitinilytica</name>
    <dbReference type="NCBI Taxonomy" id="2989819"/>
    <lineage>
        <taxon>Bacteria</taxon>
        <taxon>Pseudomonadati</taxon>
        <taxon>Pseudomonadota</taxon>
        <taxon>Gammaproteobacteria</taxon>
        <taxon>Lysobacterales</taxon>
        <taxon>Lysobacteraceae</taxon>
        <taxon>Xanthomonas</taxon>
    </lineage>
</organism>
<sequence length="108" mass="10879">MKPLSFPLSPLPAFAAARAAAGPATDHPAIDGTPGHPARCTGAVSAERGLDAAALKALTPRGSGPAEMACASGITQSQADNFRGICPTDATGHAGPDIRDHQDARRVQ</sequence>
<evidence type="ECO:0000256" key="2">
    <source>
        <dbReference type="SAM" id="SignalP"/>
    </source>
</evidence>
<protein>
    <submittedName>
        <fullName evidence="3">Uncharacterized protein</fullName>
    </submittedName>
</protein>
<dbReference type="EMBL" id="JAPCHY010000005">
    <property type="protein sequence ID" value="MCW4472540.1"/>
    <property type="molecule type" value="Genomic_DNA"/>
</dbReference>
<name>A0ABT3JVP0_9XANT</name>
<accession>A0ABT3JVP0</accession>
<evidence type="ECO:0000256" key="1">
    <source>
        <dbReference type="SAM" id="MobiDB-lite"/>
    </source>
</evidence>
<keyword evidence="4" id="KW-1185">Reference proteome</keyword>